<name>A0ACC1TF42_9APHY</name>
<comment type="caution">
    <text evidence="1">The sequence shown here is derived from an EMBL/GenBank/DDBJ whole genome shotgun (WGS) entry which is preliminary data.</text>
</comment>
<evidence type="ECO:0000313" key="2">
    <source>
        <dbReference type="Proteomes" id="UP001148662"/>
    </source>
</evidence>
<protein>
    <submittedName>
        <fullName evidence="1">Uncharacterized protein</fullName>
    </submittedName>
</protein>
<reference evidence="1" key="1">
    <citation type="submission" date="2022-07" db="EMBL/GenBank/DDBJ databases">
        <title>Genome Sequence of Phlebia brevispora.</title>
        <authorList>
            <person name="Buettner E."/>
        </authorList>
    </citation>
    <scope>NUCLEOTIDE SEQUENCE</scope>
    <source>
        <strain evidence="1">MPL23</strain>
    </source>
</reference>
<accession>A0ACC1TF42</accession>
<organism evidence="1 2">
    <name type="scientific">Phlebia brevispora</name>
    <dbReference type="NCBI Taxonomy" id="194682"/>
    <lineage>
        <taxon>Eukaryota</taxon>
        <taxon>Fungi</taxon>
        <taxon>Dikarya</taxon>
        <taxon>Basidiomycota</taxon>
        <taxon>Agaricomycotina</taxon>
        <taxon>Agaricomycetes</taxon>
        <taxon>Polyporales</taxon>
        <taxon>Meruliaceae</taxon>
        <taxon>Phlebia</taxon>
    </lineage>
</organism>
<dbReference type="EMBL" id="JANHOG010000021">
    <property type="protein sequence ID" value="KAJ3559520.1"/>
    <property type="molecule type" value="Genomic_DNA"/>
</dbReference>
<sequence length="779" mass="87962">MEYLFSCFRRSRSKFRTALPPSNGDSEAQIPVDSGFPSTRRTSDSEREAEGQLCSDTSQASTSNAGSEQETLAHSSSRTSGVLPRTECRMEGQPGADTHLATVFHKESGVGAEHHSCTESHTMKVCPSSKAVMEASSISDNHSGELSSAEPETKADLPLEPCRPESDGGYGGCRYADQSTDLSSSKVKWVDQVAHKVIELEPMECLVLENSVQNRIQMNYWAERLYGQEPELATGPLREVVIYSDETLREDAHLDISLQVKHTTTNPVIPASLADQSCTDLGVDGLLNKLNEVLRTSYSLDTPGLSPVLKRCIERRNDFGTAFGLLRKFWYGNFEGLLDRFAELERKDGALRETTFDREKGLVMDRRLIPRRVWDTFSNRVLPIWALRHTLHWRSFVHPISHSWMAEEQRNYVSTSINGFEWHVPLPNDTTLDRIRVEMLNLGAEYVWLDVVCLRQEDESKPEKEFTRKEEWMTDVPTIGYIYRSWVNIVTYFDGLGRPFHISDISSSRHWLNRAWTLQETSPGTFIGGMTETSPFPPNTDGLDATAKQFYEEFTAMAQHLYKSKGIFSLIEIMMLPSYVRSEEDEAVQAEAAWTNLVHTMDKPSPTSFIFLYPAPGNGDYTWTPTWRQLKSGVLPLPHASFDATAWSKFKPDSDCHKLNEAYILKACTIQGLGESDTWQRCRRGTLTVEVSDRESGPEVERFVVTAHHQHPIPDDQRYTLVGVIMLGPPRMSTHWMVGAPTSSGAIRKVSVVEMEDEDDRGRLDDLGLAIRTRDIPLM</sequence>
<gene>
    <name evidence="1" type="ORF">NM688_g293</name>
</gene>
<dbReference type="Proteomes" id="UP001148662">
    <property type="component" value="Unassembled WGS sequence"/>
</dbReference>
<keyword evidence="2" id="KW-1185">Reference proteome</keyword>
<proteinExistence type="predicted"/>
<evidence type="ECO:0000313" key="1">
    <source>
        <dbReference type="EMBL" id="KAJ3559520.1"/>
    </source>
</evidence>